<keyword evidence="2" id="KW-1185">Reference proteome</keyword>
<name>A0ACC2PZF0_9HYME</name>
<protein>
    <submittedName>
        <fullName evidence="1">Uncharacterized protein</fullName>
    </submittedName>
</protein>
<reference evidence="1" key="1">
    <citation type="submission" date="2023-04" db="EMBL/GenBank/DDBJ databases">
        <title>A chromosome-level genome assembly of the parasitoid wasp Eretmocerus hayati.</title>
        <authorList>
            <person name="Zhong Y."/>
            <person name="Liu S."/>
            <person name="Liu Y."/>
        </authorList>
    </citation>
    <scope>NUCLEOTIDE SEQUENCE</scope>
    <source>
        <strain evidence="1">ZJU_SS_LIU_2023</strain>
    </source>
</reference>
<dbReference type="Proteomes" id="UP001239111">
    <property type="component" value="Chromosome 1"/>
</dbReference>
<dbReference type="EMBL" id="CM056741">
    <property type="protein sequence ID" value="KAJ8688039.1"/>
    <property type="molecule type" value="Genomic_DNA"/>
</dbReference>
<evidence type="ECO:0000313" key="1">
    <source>
        <dbReference type="EMBL" id="KAJ8688039.1"/>
    </source>
</evidence>
<evidence type="ECO:0000313" key="2">
    <source>
        <dbReference type="Proteomes" id="UP001239111"/>
    </source>
</evidence>
<proteinExistence type="predicted"/>
<organism evidence="1 2">
    <name type="scientific">Eretmocerus hayati</name>
    <dbReference type="NCBI Taxonomy" id="131215"/>
    <lineage>
        <taxon>Eukaryota</taxon>
        <taxon>Metazoa</taxon>
        <taxon>Ecdysozoa</taxon>
        <taxon>Arthropoda</taxon>
        <taxon>Hexapoda</taxon>
        <taxon>Insecta</taxon>
        <taxon>Pterygota</taxon>
        <taxon>Neoptera</taxon>
        <taxon>Endopterygota</taxon>
        <taxon>Hymenoptera</taxon>
        <taxon>Apocrita</taxon>
        <taxon>Proctotrupomorpha</taxon>
        <taxon>Chalcidoidea</taxon>
        <taxon>Aphelinidae</taxon>
        <taxon>Aphelininae</taxon>
        <taxon>Eretmocerus</taxon>
    </lineage>
</organism>
<accession>A0ACC2PZF0</accession>
<sequence length="173" mass="19622">MTEVLYYVKGSKLHHTSIAVLSDSLVHDSAFVYCVQKIVTDYIKKNFLLAKKVIYFSGGVAQHSKNTSNFENLINHKKDFGLEAEWHFNATAHGKNACDGEDYLLVKSDLSVKFDGAKTVPGTLSYHSFQVLETTKQLKLRPFPTCPDADLFHKLQQSEERKRKSPPQRSQSE</sequence>
<comment type="caution">
    <text evidence="1">The sequence shown here is derived from an EMBL/GenBank/DDBJ whole genome shotgun (WGS) entry which is preliminary data.</text>
</comment>
<gene>
    <name evidence="1" type="ORF">QAD02_023834</name>
</gene>